<feature type="coiled-coil region" evidence="1">
    <location>
        <begin position="371"/>
        <end position="410"/>
    </location>
</feature>
<gene>
    <name evidence="5" type="ORF">PENTCL1PPCAC_18242</name>
</gene>
<feature type="signal peptide" evidence="3">
    <location>
        <begin position="1"/>
        <end position="20"/>
    </location>
</feature>
<reference evidence="5" key="1">
    <citation type="submission" date="2023-10" db="EMBL/GenBank/DDBJ databases">
        <title>Genome assembly of Pristionchus species.</title>
        <authorList>
            <person name="Yoshida K."/>
            <person name="Sommer R.J."/>
        </authorList>
    </citation>
    <scope>NUCLEOTIDE SEQUENCE</scope>
    <source>
        <strain evidence="5">RS0144</strain>
    </source>
</reference>
<feature type="compositionally biased region" description="Basic and acidic residues" evidence="2">
    <location>
        <begin position="703"/>
        <end position="717"/>
    </location>
</feature>
<evidence type="ECO:0000313" key="6">
    <source>
        <dbReference type="Proteomes" id="UP001432027"/>
    </source>
</evidence>
<name>A0AAV5TP98_9BILA</name>
<feature type="domain" description="Apple" evidence="4">
    <location>
        <begin position="448"/>
        <end position="533"/>
    </location>
</feature>
<dbReference type="Pfam" id="PF00024">
    <property type="entry name" value="PAN_1"/>
    <property type="match status" value="1"/>
</dbReference>
<protein>
    <recommendedName>
        <fullName evidence="4">Apple domain-containing protein</fullName>
    </recommendedName>
</protein>
<comment type="caution">
    <text evidence="5">The sequence shown here is derived from an EMBL/GenBank/DDBJ whole genome shotgun (WGS) entry which is preliminary data.</text>
</comment>
<dbReference type="SUPFAM" id="SSF57414">
    <property type="entry name" value="Hairpin loop containing domain-like"/>
    <property type="match status" value="2"/>
</dbReference>
<evidence type="ECO:0000259" key="4">
    <source>
        <dbReference type="PROSITE" id="PS50948"/>
    </source>
</evidence>
<feature type="region of interest" description="Disordered" evidence="2">
    <location>
        <begin position="412"/>
        <end position="437"/>
    </location>
</feature>
<keyword evidence="1" id="KW-0175">Coiled coil</keyword>
<evidence type="ECO:0000256" key="2">
    <source>
        <dbReference type="SAM" id="MobiDB-lite"/>
    </source>
</evidence>
<dbReference type="AlphaFoldDB" id="A0AAV5TP98"/>
<evidence type="ECO:0000256" key="3">
    <source>
        <dbReference type="SAM" id="SignalP"/>
    </source>
</evidence>
<dbReference type="EMBL" id="BTSX01000004">
    <property type="protein sequence ID" value="GMS96067.1"/>
    <property type="molecule type" value="Genomic_DNA"/>
</dbReference>
<dbReference type="SMART" id="SM00473">
    <property type="entry name" value="PAN_AP"/>
    <property type="match status" value="2"/>
</dbReference>
<dbReference type="InterPro" id="IPR003609">
    <property type="entry name" value="Pan_app"/>
</dbReference>
<dbReference type="Gene3D" id="3.50.4.10">
    <property type="entry name" value="Hepatocyte Growth Factor"/>
    <property type="match status" value="1"/>
</dbReference>
<accession>A0AAV5TP98</accession>
<organism evidence="5 6">
    <name type="scientific">Pristionchus entomophagus</name>
    <dbReference type="NCBI Taxonomy" id="358040"/>
    <lineage>
        <taxon>Eukaryota</taxon>
        <taxon>Metazoa</taxon>
        <taxon>Ecdysozoa</taxon>
        <taxon>Nematoda</taxon>
        <taxon>Chromadorea</taxon>
        <taxon>Rhabditida</taxon>
        <taxon>Rhabditina</taxon>
        <taxon>Diplogasteromorpha</taxon>
        <taxon>Diplogasteroidea</taxon>
        <taxon>Neodiplogasteridae</taxon>
        <taxon>Pristionchus</taxon>
    </lineage>
</organism>
<evidence type="ECO:0000256" key="1">
    <source>
        <dbReference type="SAM" id="Coils"/>
    </source>
</evidence>
<keyword evidence="6" id="KW-1185">Reference proteome</keyword>
<feature type="region of interest" description="Disordered" evidence="2">
    <location>
        <begin position="251"/>
        <end position="306"/>
    </location>
</feature>
<proteinExistence type="predicted"/>
<keyword evidence="3" id="KW-0732">Signal</keyword>
<feature type="domain" description="Apple" evidence="4">
    <location>
        <begin position="881"/>
        <end position="964"/>
    </location>
</feature>
<feature type="compositionally biased region" description="Low complexity" evidence="2">
    <location>
        <begin position="290"/>
        <end position="306"/>
    </location>
</feature>
<dbReference type="Proteomes" id="UP001432027">
    <property type="component" value="Unassembled WGS sequence"/>
</dbReference>
<feature type="non-terminal residue" evidence="5">
    <location>
        <position position="1001"/>
    </location>
</feature>
<evidence type="ECO:0000313" key="5">
    <source>
        <dbReference type="EMBL" id="GMS96067.1"/>
    </source>
</evidence>
<sequence>MLDPLGRIALLSIIFSIVAAQNYPYQADGQRNYVEFASPSSLHGIPNDAFRVPFPQMYDSYRKEADQSIQSPPLIPGMSTSTDSSGRVITSLSMGLRRTKDDELNEIKIVSRERMVHGLRDVNRRTGQEEVLPAAMTTINSGRPRRKPRVEQRRRPTSEELYSDIFPSVIESSHSSLDSTHQFTKLRDVIPSSIEQRPAKGINPNSNTLVRVFAAQVPTAQIDPIDITKSMEVDKDIYDPLPIDEVHSNEFVAGPLPPVHAMESKENTSSETTEGEDENAPQPPQPPPSSTTAPVPQTTPTPSTTTTEMMMTTHQSTLSPVVSSHSLLPRGRLENIPSSLLADVDGEEGGIIPSSEREEEILKQEIRKIIFQEVKKNAEMTKEEMKKEEMRRMEEEIKENQVKINEKDMDKDEVVEKSGDAPTPITRMINYRPPPPPVRREILMEPRCHYDTNLWAMHPKSAVTSATMFARTTGGSCEDCLKMCMSSQTAPWTCRSVTFDTEWKICDLFAISATANPFHLVEYKGRDYFEYLPASPPSDMDMKKMGEFSLIQKNEEVVTEMKSCDIRLKELQMEIAKLKGLGRSVDHTYSITTLAPSLPFRLDGVNTEEYTASPLSASDMLSVDGGVAEGSASLSMQRESAKRASDAMVMSSKKKKLTMEIETPLMNYRRRVGGKNRGMRRVEESGEEGEGSPGDQFNPRSGRITETHVHSDRNPMEAHKEFMREVKLSKVNARASAVSTSIGQTLKMGEMDRDSLAAQLQLESDDIKNAGKTGRTAANINMPKGGIKVHKIPVSYSINSGSSAEGEGYEKKNLVPPSPIEHEQSGVKALPYDEDHPEPLGGDQSTLPPLIDHPTWAILAASNHDQNTPMGAIVTSNPPSCPGHAHHVFVSFAQTDVVRIGQMKDCPVRSVEECARACDGEDSFECVAFVVDILGCHLLSTRPDHRNGVSFMPNAGATYAEKICMGNGPIHLHGILGAAREHLLIGTVTTMASTASLSQCM</sequence>
<feature type="region of interest" description="Disordered" evidence="2">
    <location>
        <begin position="800"/>
        <end position="824"/>
    </location>
</feature>
<feature type="region of interest" description="Disordered" evidence="2">
    <location>
        <begin position="672"/>
        <end position="717"/>
    </location>
</feature>
<dbReference type="PROSITE" id="PS50948">
    <property type="entry name" value="PAN"/>
    <property type="match status" value="2"/>
</dbReference>
<feature type="chain" id="PRO_5043349567" description="Apple domain-containing protein" evidence="3">
    <location>
        <begin position="21"/>
        <end position="1001"/>
    </location>
</feature>